<dbReference type="Proteomes" id="UP000824890">
    <property type="component" value="Unassembled WGS sequence"/>
</dbReference>
<name>A0ABQ8CQZ2_BRANA</name>
<gene>
    <name evidence="3" type="ORF">HID58_026465</name>
</gene>
<keyword evidence="4" id="KW-1185">Reference proteome</keyword>
<keyword evidence="2" id="KW-1133">Transmembrane helix</keyword>
<sequence>MCDYNVGQIGLQVHGGAPGMSIPYLLTLLSLPVMFWYLRFIGFVSAARGKSHHIHDPMKEAQRLFMSWLLPTLKSEPTKAVEPVRGPNTSHGHEALPHHAGPLVNIERDRGLEEMTAARVLVGSRIIVQSHFSHRKNWWRNWSSTALARRKGTCDDVQLGSWKREGIQSRRMKSYLLLKRKSLLVARFVEAANAFLRRSKAKRSVMSSDTVFSFFYREVVDAQKEVSRQGKD</sequence>
<keyword evidence="2" id="KW-0812">Transmembrane</keyword>
<evidence type="ECO:0000256" key="2">
    <source>
        <dbReference type="SAM" id="Phobius"/>
    </source>
</evidence>
<dbReference type="EMBL" id="JAGKQM010000007">
    <property type="protein sequence ID" value="KAH0918805.1"/>
    <property type="molecule type" value="Genomic_DNA"/>
</dbReference>
<comment type="caution">
    <text evidence="3">The sequence shown here is derived from an EMBL/GenBank/DDBJ whole genome shotgun (WGS) entry which is preliminary data.</text>
</comment>
<protein>
    <submittedName>
        <fullName evidence="3">Uncharacterized protein</fullName>
    </submittedName>
</protein>
<evidence type="ECO:0000256" key="1">
    <source>
        <dbReference type="SAM" id="MobiDB-lite"/>
    </source>
</evidence>
<evidence type="ECO:0000313" key="4">
    <source>
        <dbReference type="Proteomes" id="UP000824890"/>
    </source>
</evidence>
<accession>A0ABQ8CQZ2</accession>
<proteinExistence type="predicted"/>
<feature type="region of interest" description="Disordered" evidence="1">
    <location>
        <begin position="79"/>
        <end position="98"/>
    </location>
</feature>
<feature type="transmembrane region" description="Helical" evidence="2">
    <location>
        <begin position="20"/>
        <end position="38"/>
    </location>
</feature>
<reference evidence="3 4" key="1">
    <citation type="submission" date="2021-05" db="EMBL/GenBank/DDBJ databases">
        <title>Genome Assembly of Synthetic Allotetraploid Brassica napus Reveals Homoeologous Exchanges between Subgenomes.</title>
        <authorList>
            <person name="Davis J.T."/>
        </authorList>
    </citation>
    <scope>NUCLEOTIDE SEQUENCE [LARGE SCALE GENOMIC DNA]</scope>
    <source>
        <strain evidence="4">cv. Da-Ae</strain>
        <tissue evidence="3">Seedling</tissue>
    </source>
</reference>
<keyword evidence="2" id="KW-0472">Membrane</keyword>
<evidence type="ECO:0000313" key="3">
    <source>
        <dbReference type="EMBL" id="KAH0918805.1"/>
    </source>
</evidence>
<organism evidence="3 4">
    <name type="scientific">Brassica napus</name>
    <name type="common">Rape</name>
    <dbReference type="NCBI Taxonomy" id="3708"/>
    <lineage>
        <taxon>Eukaryota</taxon>
        <taxon>Viridiplantae</taxon>
        <taxon>Streptophyta</taxon>
        <taxon>Embryophyta</taxon>
        <taxon>Tracheophyta</taxon>
        <taxon>Spermatophyta</taxon>
        <taxon>Magnoliopsida</taxon>
        <taxon>eudicotyledons</taxon>
        <taxon>Gunneridae</taxon>
        <taxon>Pentapetalae</taxon>
        <taxon>rosids</taxon>
        <taxon>malvids</taxon>
        <taxon>Brassicales</taxon>
        <taxon>Brassicaceae</taxon>
        <taxon>Brassiceae</taxon>
        <taxon>Brassica</taxon>
    </lineage>
</organism>